<comment type="caution">
    <text evidence="4">The sequence shown here is derived from an EMBL/GenBank/DDBJ whole genome shotgun (WGS) entry which is preliminary data.</text>
</comment>
<dbReference type="InterPro" id="IPR006843">
    <property type="entry name" value="PAP/fibrillin_dom"/>
</dbReference>
<sequence>MKIAQFTVGALLWSNASNAFVQLGRSSQSSLSPQNAATIGPGFGVTVEKKNAVDGLTLSVAQSKEKLLDLLPRMTGKEEEFRTVEALVNNLEANYQPAQTLDFLNLVLQGEWQLLFSTNLSGTPNPAKFRLRELFQRIECHKLEGKLINEATWDLAEQGDGHFECSGTFTVDCSYKINQGARMILNLDEHILKPAKGTKIPKDVPALVGLLHRAMPKEMFDPADHAIDTTYLDGDLRIARHTGPRLEGVRDIFIRRGSLKINPVSTDE</sequence>
<protein>
    <recommendedName>
        <fullName evidence="3">Plastid lipid-associated protein/fibrillin conserved domain-containing protein</fullName>
    </recommendedName>
</protein>
<dbReference type="EMBL" id="BDSP01000016">
    <property type="protein sequence ID" value="GAX10146.1"/>
    <property type="molecule type" value="Genomic_DNA"/>
</dbReference>
<organism evidence="4 5">
    <name type="scientific">Fistulifera solaris</name>
    <name type="common">Oleaginous diatom</name>
    <dbReference type="NCBI Taxonomy" id="1519565"/>
    <lineage>
        <taxon>Eukaryota</taxon>
        <taxon>Sar</taxon>
        <taxon>Stramenopiles</taxon>
        <taxon>Ochrophyta</taxon>
        <taxon>Bacillariophyta</taxon>
        <taxon>Bacillariophyceae</taxon>
        <taxon>Bacillariophycidae</taxon>
        <taxon>Naviculales</taxon>
        <taxon>Naviculaceae</taxon>
        <taxon>Fistulifera</taxon>
    </lineage>
</organism>
<evidence type="ECO:0000259" key="3">
    <source>
        <dbReference type="Pfam" id="PF04755"/>
    </source>
</evidence>
<evidence type="ECO:0000256" key="2">
    <source>
        <dbReference type="ARBA" id="ARBA00022640"/>
    </source>
</evidence>
<reference evidence="4 5" key="1">
    <citation type="journal article" date="2015" name="Plant Cell">
        <title>Oil accumulation by the oleaginous diatom Fistulifera solaris as revealed by the genome and transcriptome.</title>
        <authorList>
            <person name="Tanaka T."/>
            <person name="Maeda Y."/>
            <person name="Veluchamy A."/>
            <person name="Tanaka M."/>
            <person name="Abida H."/>
            <person name="Marechal E."/>
            <person name="Bowler C."/>
            <person name="Muto M."/>
            <person name="Sunaga Y."/>
            <person name="Tanaka M."/>
            <person name="Yoshino T."/>
            <person name="Taniguchi T."/>
            <person name="Fukuda Y."/>
            <person name="Nemoto M."/>
            <person name="Matsumoto M."/>
            <person name="Wong P.S."/>
            <person name="Aburatani S."/>
            <person name="Fujibuchi W."/>
        </authorList>
    </citation>
    <scope>NUCLEOTIDE SEQUENCE [LARGE SCALE GENOMIC DNA]</scope>
    <source>
        <strain evidence="4 5">JPCC DA0580</strain>
    </source>
</reference>
<dbReference type="AlphaFoldDB" id="A0A1Z5J874"/>
<accession>A0A1Z5J874</accession>
<evidence type="ECO:0000313" key="4">
    <source>
        <dbReference type="EMBL" id="GAX10146.1"/>
    </source>
</evidence>
<dbReference type="InterPro" id="IPR039633">
    <property type="entry name" value="PAP"/>
</dbReference>
<evidence type="ECO:0000256" key="1">
    <source>
        <dbReference type="ARBA" id="ARBA00004474"/>
    </source>
</evidence>
<comment type="subcellular location">
    <subcellularLocation>
        <location evidence="1">Plastid</location>
    </subcellularLocation>
</comment>
<proteinExistence type="predicted"/>
<dbReference type="GO" id="GO:0009536">
    <property type="term" value="C:plastid"/>
    <property type="evidence" value="ECO:0007669"/>
    <property type="project" value="UniProtKB-SubCell"/>
</dbReference>
<dbReference type="OrthoDB" id="5194at2759"/>
<dbReference type="PANTHER" id="PTHR31906">
    <property type="entry name" value="PLASTID-LIPID-ASSOCIATED PROTEIN 4, CHLOROPLASTIC-RELATED"/>
    <property type="match status" value="1"/>
</dbReference>
<keyword evidence="2" id="KW-0934">Plastid</keyword>
<name>A0A1Z5J874_FISSO</name>
<dbReference type="Pfam" id="PF04755">
    <property type="entry name" value="PAP_fibrillin"/>
    <property type="match status" value="1"/>
</dbReference>
<dbReference type="Proteomes" id="UP000198406">
    <property type="component" value="Unassembled WGS sequence"/>
</dbReference>
<evidence type="ECO:0000313" key="5">
    <source>
        <dbReference type="Proteomes" id="UP000198406"/>
    </source>
</evidence>
<gene>
    <name evidence="4" type="ORF">FisN_3Lh341</name>
</gene>
<keyword evidence="5" id="KW-1185">Reference proteome</keyword>
<feature type="domain" description="Plastid lipid-associated protein/fibrillin conserved" evidence="3">
    <location>
        <begin position="76"/>
        <end position="242"/>
    </location>
</feature>
<dbReference type="InParanoid" id="A0A1Z5J874"/>